<keyword evidence="2" id="KW-1185">Reference proteome</keyword>
<dbReference type="InterPro" id="IPR029069">
    <property type="entry name" value="HotDog_dom_sf"/>
</dbReference>
<accession>A0A9P7BEK5</accession>
<gene>
    <name evidence="1" type="ORF">C6P40_005041</name>
</gene>
<comment type="caution">
    <text evidence="1">The sequence shown here is derived from an EMBL/GenBank/DDBJ whole genome shotgun (WGS) entry which is preliminary data.</text>
</comment>
<organism evidence="1 2">
    <name type="scientific">Pichia californica</name>
    <dbReference type="NCBI Taxonomy" id="460514"/>
    <lineage>
        <taxon>Eukaryota</taxon>
        <taxon>Fungi</taxon>
        <taxon>Dikarya</taxon>
        <taxon>Ascomycota</taxon>
        <taxon>Saccharomycotina</taxon>
        <taxon>Pichiomycetes</taxon>
        <taxon>Pichiales</taxon>
        <taxon>Pichiaceae</taxon>
        <taxon>Pichia</taxon>
    </lineage>
</organism>
<dbReference type="PANTHER" id="PTHR28152:SF1">
    <property type="entry name" value="HYDROXYACYL-THIOESTER DEHYDRATASE TYPE 2, MITOCHONDRIAL"/>
    <property type="match status" value="1"/>
</dbReference>
<dbReference type="OrthoDB" id="3257538at2759"/>
<evidence type="ECO:0000313" key="1">
    <source>
        <dbReference type="EMBL" id="KAG0689432.1"/>
    </source>
</evidence>
<dbReference type="EMBL" id="PUHW01000080">
    <property type="protein sequence ID" value="KAG0689432.1"/>
    <property type="molecule type" value="Genomic_DNA"/>
</dbReference>
<dbReference type="Proteomes" id="UP000697127">
    <property type="component" value="Unassembled WGS sequence"/>
</dbReference>
<proteinExistence type="predicted"/>
<dbReference type="SUPFAM" id="SSF54637">
    <property type="entry name" value="Thioesterase/thiol ester dehydrase-isomerase"/>
    <property type="match status" value="1"/>
</dbReference>
<reference evidence="1" key="1">
    <citation type="submission" date="2020-11" db="EMBL/GenBank/DDBJ databases">
        <title>Kefir isolates.</title>
        <authorList>
            <person name="Marcisauskas S."/>
            <person name="Kim Y."/>
            <person name="Blasche S."/>
        </authorList>
    </citation>
    <scope>NUCLEOTIDE SEQUENCE</scope>
    <source>
        <strain evidence="1">Olga-1</strain>
    </source>
</reference>
<dbReference type="AlphaFoldDB" id="A0A9P7BEK5"/>
<dbReference type="PANTHER" id="PTHR28152">
    <property type="entry name" value="HYDROXYACYL-THIOESTER DEHYDRATASE TYPE 2, MITOCHONDRIAL"/>
    <property type="match status" value="1"/>
</dbReference>
<dbReference type="GO" id="GO:0005739">
    <property type="term" value="C:mitochondrion"/>
    <property type="evidence" value="ECO:0007669"/>
    <property type="project" value="TreeGrafter"/>
</dbReference>
<dbReference type="Gene3D" id="3.10.129.10">
    <property type="entry name" value="Hotdog Thioesterase"/>
    <property type="match status" value="1"/>
</dbReference>
<sequence>MAILKKVNITLRYFSGFKKVLTKPTEEEISNFKSKLFASSWKLNDDLISTYPAKQLYITLESILDKSEPKFMESLDYNKIALNETKNVNLLFKIGDKLPIGYTLAYCNPLSNESELSSDGYDNYHAPAIDGKEYFKRRMWVSGSFNYNKENPLKFGSVIKFTETVDRIKVLPRNGVIFADYRREFNNELGISVIEYRRLCYLNSDYENNEKINISSIIPDNSITVNPSIITSFRMSALTFNSHQIHYNPDYSRNIEKYPNPVIEAPLLISMALQFWTNSNLNVTILSFKYKIMSPCFINEPLTINYKIQDDNIIKLWIMNKLTVCFDSTIQI</sequence>
<protein>
    <submittedName>
        <fullName evidence="1">Uncharacterized protein</fullName>
    </submittedName>
</protein>
<evidence type="ECO:0000313" key="2">
    <source>
        <dbReference type="Proteomes" id="UP000697127"/>
    </source>
</evidence>
<name>A0A9P7BEK5_9ASCO</name>
<dbReference type="GO" id="GO:0019171">
    <property type="term" value="F:(3R)-hydroxyacyl-[acyl-carrier-protein] dehydratase activity"/>
    <property type="evidence" value="ECO:0007669"/>
    <property type="project" value="TreeGrafter"/>
</dbReference>
<dbReference type="InterPro" id="IPR052741">
    <property type="entry name" value="Mitochondrial_HTD2"/>
</dbReference>